<dbReference type="AlphaFoldDB" id="A0A0F9BVK8"/>
<evidence type="ECO:0000313" key="1">
    <source>
        <dbReference type="EMBL" id="KKK94409.1"/>
    </source>
</evidence>
<gene>
    <name evidence="1" type="ORF">LCGC14_2683160</name>
</gene>
<evidence type="ECO:0008006" key="2">
    <source>
        <dbReference type="Google" id="ProtNLM"/>
    </source>
</evidence>
<dbReference type="EMBL" id="LAZR01047358">
    <property type="protein sequence ID" value="KKK94409.1"/>
    <property type="molecule type" value="Genomic_DNA"/>
</dbReference>
<sequence length="67" mass="7670">NREWRDMAKIKIDSNLFARAKTAAEVAGYSSMEEFVTHIIEREVAKYESGDDDEKTADKLRGLGYIE</sequence>
<accession>A0A0F9BVK8</accession>
<organism evidence="1">
    <name type="scientific">marine sediment metagenome</name>
    <dbReference type="NCBI Taxonomy" id="412755"/>
    <lineage>
        <taxon>unclassified sequences</taxon>
        <taxon>metagenomes</taxon>
        <taxon>ecological metagenomes</taxon>
    </lineage>
</organism>
<proteinExistence type="predicted"/>
<name>A0A0F9BVK8_9ZZZZ</name>
<feature type="non-terminal residue" evidence="1">
    <location>
        <position position="1"/>
    </location>
</feature>
<protein>
    <recommendedName>
        <fullName evidence="2">CopG family transcriptional regulator</fullName>
    </recommendedName>
</protein>
<reference evidence="1" key="1">
    <citation type="journal article" date="2015" name="Nature">
        <title>Complex archaea that bridge the gap between prokaryotes and eukaryotes.</title>
        <authorList>
            <person name="Spang A."/>
            <person name="Saw J.H."/>
            <person name="Jorgensen S.L."/>
            <person name="Zaremba-Niedzwiedzka K."/>
            <person name="Martijn J."/>
            <person name="Lind A.E."/>
            <person name="van Eijk R."/>
            <person name="Schleper C."/>
            <person name="Guy L."/>
            <person name="Ettema T.J."/>
        </authorList>
    </citation>
    <scope>NUCLEOTIDE SEQUENCE</scope>
</reference>
<comment type="caution">
    <text evidence="1">The sequence shown here is derived from an EMBL/GenBank/DDBJ whole genome shotgun (WGS) entry which is preliminary data.</text>
</comment>